<evidence type="ECO:0000313" key="2">
    <source>
        <dbReference type="EMBL" id="BAC83398.1"/>
    </source>
</evidence>
<name>Q7F0M2_ORYSJ</name>
<gene>
    <name evidence="2" type="primary">P0450A04.111</name>
</gene>
<protein>
    <submittedName>
        <fullName evidence="2">Uncharacterized protein</fullName>
    </submittedName>
</protein>
<dbReference type="Proteomes" id="UP000000763">
    <property type="component" value="Chromosome 7"/>
</dbReference>
<reference evidence="3" key="1">
    <citation type="journal article" date="2005" name="Nature">
        <title>The map-based sequence of the rice genome.</title>
        <authorList>
            <consortium name="International rice genome sequencing project (IRGSP)"/>
            <person name="Matsumoto T."/>
            <person name="Wu J."/>
            <person name="Kanamori H."/>
            <person name="Katayose Y."/>
            <person name="Fujisawa M."/>
            <person name="Namiki N."/>
            <person name="Mizuno H."/>
            <person name="Yamamoto K."/>
            <person name="Antonio B.A."/>
            <person name="Baba T."/>
            <person name="Sakata K."/>
            <person name="Nagamura Y."/>
            <person name="Aoki H."/>
            <person name="Arikawa K."/>
            <person name="Arita K."/>
            <person name="Bito T."/>
            <person name="Chiden Y."/>
            <person name="Fujitsuka N."/>
            <person name="Fukunaka R."/>
            <person name="Hamada M."/>
            <person name="Harada C."/>
            <person name="Hayashi A."/>
            <person name="Hijishita S."/>
            <person name="Honda M."/>
            <person name="Hosokawa S."/>
            <person name="Ichikawa Y."/>
            <person name="Idonuma A."/>
            <person name="Iijima M."/>
            <person name="Ikeda M."/>
            <person name="Ikeno M."/>
            <person name="Ito K."/>
            <person name="Ito S."/>
            <person name="Ito T."/>
            <person name="Ito Y."/>
            <person name="Ito Y."/>
            <person name="Iwabuchi A."/>
            <person name="Kamiya K."/>
            <person name="Karasawa W."/>
            <person name="Kurita K."/>
            <person name="Katagiri S."/>
            <person name="Kikuta A."/>
            <person name="Kobayashi H."/>
            <person name="Kobayashi N."/>
            <person name="Machita K."/>
            <person name="Maehara T."/>
            <person name="Masukawa M."/>
            <person name="Mizubayashi T."/>
            <person name="Mukai Y."/>
            <person name="Nagasaki H."/>
            <person name="Nagata Y."/>
            <person name="Naito S."/>
            <person name="Nakashima M."/>
            <person name="Nakama Y."/>
            <person name="Nakamichi Y."/>
            <person name="Nakamura M."/>
            <person name="Meguro A."/>
            <person name="Negishi M."/>
            <person name="Ohta I."/>
            <person name="Ohta T."/>
            <person name="Okamoto M."/>
            <person name="Ono N."/>
            <person name="Saji S."/>
            <person name="Sakaguchi M."/>
            <person name="Sakai K."/>
            <person name="Shibata M."/>
            <person name="Shimokawa T."/>
            <person name="Song J."/>
            <person name="Takazaki Y."/>
            <person name="Terasawa K."/>
            <person name="Tsugane M."/>
            <person name="Tsuji K."/>
            <person name="Ueda S."/>
            <person name="Waki K."/>
            <person name="Yamagata H."/>
            <person name="Yamamoto M."/>
            <person name="Yamamoto S."/>
            <person name="Yamane H."/>
            <person name="Yoshiki S."/>
            <person name="Yoshihara R."/>
            <person name="Yukawa K."/>
            <person name="Zhong H."/>
            <person name="Yano M."/>
            <person name="Yuan Q."/>
            <person name="Ouyang S."/>
            <person name="Liu J."/>
            <person name="Jones K.M."/>
            <person name="Gansberger K."/>
            <person name="Moffat K."/>
            <person name="Hill J."/>
            <person name="Bera J."/>
            <person name="Fadrosh D."/>
            <person name="Jin S."/>
            <person name="Johri S."/>
            <person name="Kim M."/>
            <person name="Overton L."/>
            <person name="Reardon M."/>
            <person name="Tsitrin T."/>
            <person name="Vuong H."/>
            <person name="Weaver B."/>
            <person name="Ciecko A."/>
            <person name="Tallon L."/>
            <person name="Jackson J."/>
            <person name="Pai G."/>
            <person name="Aken S.V."/>
            <person name="Utterback T."/>
            <person name="Reidmuller S."/>
            <person name="Feldblyum T."/>
            <person name="Hsiao J."/>
            <person name="Zismann V."/>
            <person name="Iobst S."/>
            <person name="de Vazeille A.R."/>
            <person name="Buell C.R."/>
            <person name="Ying K."/>
            <person name="Li Y."/>
            <person name="Lu T."/>
            <person name="Huang Y."/>
            <person name="Zhao Q."/>
            <person name="Feng Q."/>
            <person name="Zhang L."/>
            <person name="Zhu J."/>
            <person name="Weng Q."/>
            <person name="Mu J."/>
            <person name="Lu Y."/>
            <person name="Fan D."/>
            <person name="Liu Y."/>
            <person name="Guan J."/>
            <person name="Zhang Y."/>
            <person name="Yu S."/>
            <person name="Liu X."/>
            <person name="Zhang Y."/>
            <person name="Hong G."/>
            <person name="Han B."/>
            <person name="Choisne N."/>
            <person name="Demange N."/>
            <person name="Orjeda G."/>
            <person name="Samain S."/>
            <person name="Cattolico L."/>
            <person name="Pelletier E."/>
            <person name="Couloux A."/>
            <person name="Segurens B."/>
            <person name="Wincker P."/>
            <person name="D'Hont A."/>
            <person name="Scarpelli C."/>
            <person name="Weissenbach J."/>
            <person name="Salanoubat M."/>
            <person name="Quetier F."/>
            <person name="Yu Y."/>
            <person name="Kim H.R."/>
            <person name="Rambo T."/>
            <person name="Currie J."/>
            <person name="Collura K."/>
            <person name="Luo M."/>
            <person name="Yang T."/>
            <person name="Ammiraju J.S.S."/>
            <person name="Engler F."/>
            <person name="Soderlund C."/>
            <person name="Wing R.A."/>
            <person name="Palmer L.E."/>
            <person name="de la Bastide M."/>
            <person name="Spiegel L."/>
            <person name="Nascimento L."/>
            <person name="Zutavern T."/>
            <person name="O'Shaughnessy A."/>
            <person name="Dike S."/>
            <person name="Dedhia N."/>
            <person name="Preston R."/>
            <person name="Balija V."/>
            <person name="McCombie W.R."/>
            <person name="Chow T."/>
            <person name="Chen H."/>
            <person name="Chung M."/>
            <person name="Chen C."/>
            <person name="Shaw J."/>
            <person name="Wu H."/>
            <person name="Hsiao K."/>
            <person name="Chao Y."/>
            <person name="Chu M."/>
            <person name="Cheng C."/>
            <person name="Hour A."/>
            <person name="Lee P."/>
            <person name="Lin S."/>
            <person name="Lin Y."/>
            <person name="Liou J."/>
            <person name="Liu S."/>
            <person name="Hsing Y."/>
            <person name="Raghuvanshi S."/>
            <person name="Mohanty A."/>
            <person name="Bharti A.K."/>
            <person name="Gaur A."/>
            <person name="Gupta V."/>
            <person name="Kumar D."/>
            <person name="Ravi V."/>
            <person name="Vij S."/>
            <person name="Kapur A."/>
            <person name="Khurana P."/>
            <person name="Khurana P."/>
            <person name="Khurana J.P."/>
            <person name="Tyagi A.K."/>
            <person name="Gaikwad K."/>
            <person name="Singh A."/>
            <person name="Dalal V."/>
            <person name="Srivastava S."/>
            <person name="Dixit A."/>
            <person name="Pal A.K."/>
            <person name="Ghazi I.A."/>
            <person name="Yadav M."/>
            <person name="Pandit A."/>
            <person name="Bhargava A."/>
            <person name="Sureshbabu K."/>
            <person name="Batra K."/>
            <person name="Sharma T.R."/>
            <person name="Mohapatra T."/>
            <person name="Singh N.K."/>
            <person name="Messing J."/>
            <person name="Nelson A.B."/>
            <person name="Fuks G."/>
            <person name="Kavchok S."/>
            <person name="Keizer G."/>
            <person name="Linton E."/>
            <person name="Llaca V."/>
            <person name="Song R."/>
            <person name="Tanyolac B."/>
            <person name="Young S."/>
            <person name="Ho-Il K."/>
            <person name="Hahn J.H."/>
            <person name="Sangsakoo G."/>
            <person name="Vanavichit A."/>
            <person name="de Mattos Luiz.A.T."/>
            <person name="Zimmer P.D."/>
            <person name="Malone G."/>
            <person name="Dellagostin O."/>
            <person name="de Oliveira A.C."/>
            <person name="Bevan M."/>
            <person name="Bancroft I."/>
            <person name="Minx P."/>
            <person name="Cordum H."/>
            <person name="Wilson R."/>
            <person name="Cheng Z."/>
            <person name="Jin W."/>
            <person name="Jiang J."/>
            <person name="Leong S.A."/>
            <person name="Iwama H."/>
            <person name="Gojobori T."/>
            <person name="Itoh T."/>
            <person name="Niimura Y."/>
            <person name="Fujii Y."/>
            <person name="Habara T."/>
            <person name="Sakai H."/>
            <person name="Sato Y."/>
            <person name="Wilson G."/>
            <person name="Kumar K."/>
            <person name="McCouch S."/>
            <person name="Juretic N."/>
            <person name="Hoen D."/>
            <person name="Wright S."/>
            <person name="Bruskiewich R."/>
            <person name="Bureau T."/>
            <person name="Miyao A."/>
            <person name="Hirochika H."/>
            <person name="Nishikawa T."/>
            <person name="Kadowaki K."/>
            <person name="Sugiura M."/>
            <person name="Burr B."/>
            <person name="Sasaki T."/>
        </authorList>
    </citation>
    <scope>NUCLEOTIDE SEQUENCE [LARGE SCALE GENOMIC DNA]</scope>
    <source>
        <strain evidence="3">cv. Nipponbare</strain>
    </source>
</reference>
<sequence length="214" mass="23350">MVHFVLFFLPPVPIARRSSSSSSRRSRSSSRRRRCPSSSSPSCPTHRRGQLVFGILPTTLLPREGDEGGHPCPPRPRLHRPLPPPPLLTDEEERETSSKLPRREGMKGGKKLYDLDNKRRREEDGDGDATLGVVMSATFLPSRSNSPAIGKPPPPGAIPLPTQNLDPHPPLRASCLPTPAGVGQPPPASAASRRQAQPSHAFLCQEEGERYLCT</sequence>
<accession>Q7F0M2</accession>
<feature type="region of interest" description="Disordered" evidence="1">
    <location>
        <begin position="15"/>
        <end position="129"/>
    </location>
</feature>
<feature type="compositionally biased region" description="Low complexity" evidence="1">
    <location>
        <begin position="189"/>
        <end position="199"/>
    </location>
</feature>
<organism evidence="2 3">
    <name type="scientific">Oryza sativa subsp. japonica</name>
    <name type="common">Rice</name>
    <dbReference type="NCBI Taxonomy" id="39947"/>
    <lineage>
        <taxon>Eukaryota</taxon>
        <taxon>Viridiplantae</taxon>
        <taxon>Streptophyta</taxon>
        <taxon>Embryophyta</taxon>
        <taxon>Tracheophyta</taxon>
        <taxon>Spermatophyta</taxon>
        <taxon>Magnoliopsida</taxon>
        <taxon>Liliopsida</taxon>
        <taxon>Poales</taxon>
        <taxon>Poaceae</taxon>
        <taxon>BOP clade</taxon>
        <taxon>Oryzoideae</taxon>
        <taxon>Oryzeae</taxon>
        <taxon>Oryzinae</taxon>
        <taxon>Oryza</taxon>
        <taxon>Oryza sativa</taxon>
    </lineage>
</organism>
<dbReference type="EMBL" id="AP004274">
    <property type="protein sequence ID" value="BAC83398.1"/>
    <property type="molecule type" value="Genomic_DNA"/>
</dbReference>
<feature type="region of interest" description="Disordered" evidence="1">
    <location>
        <begin position="142"/>
        <end position="202"/>
    </location>
</feature>
<evidence type="ECO:0000256" key="1">
    <source>
        <dbReference type="SAM" id="MobiDB-lite"/>
    </source>
</evidence>
<feature type="compositionally biased region" description="Basic residues" evidence="1">
    <location>
        <begin position="24"/>
        <end position="35"/>
    </location>
</feature>
<evidence type="ECO:0000313" key="3">
    <source>
        <dbReference type="Proteomes" id="UP000000763"/>
    </source>
</evidence>
<reference evidence="3" key="2">
    <citation type="journal article" date="2008" name="Nucleic Acids Res.">
        <title>The rice annotation project database (RAP-DB): 2008 update.</title>
        <authorList>
            <consortium name="The rice annotation project (RAP)"/>
        </authorList>
    </citation>
    <scope>GENOME REANNOTATION</scope>
    <source>
        <strain evidence="3">cv. Nipponbare</strain>
    </source>
</reference>
<feature type="compositionally biased region" description="Pro residues" evidence="1">
    <location>
        <begin position="71"/>
        <end position="87"/>
    </location>
</feature>
<dbReference type="AlphaFoldDB" id="Q7F0M2"/>
<feature type="compositionally biased region" description="Basic and acidic residues" evidence="1">
    <location>
        <begin position="95"/>
        <end position="123"/>
    </location>
</feature>
<proteinExistence type="predicted"/>